<keyword evidence="2" id="KW-1185">Reference proteome</keyword>
<dbReference type="GeneID" id="44139602"/>
<proteinExistence type="predicted"/>
<evidence type="ECO:0000313" key="1">
    <source>
        <dbReference type="EMBL" id="NYR16352.1"/>
    </source>
</evidence>
<evidence type="ECO:0000313" key="2">
    <source>
        <dbReference type="Proteomes" id="UP000554766"/>
    </source>
</evidence>
<name>A0A7L4PC80_9CREN</name>
<accession>A0A7L4PC80</accession>
<reference evidence="1 2" key="1">
    <citation type="journal article" date="2020" name="Nat. Commun.">
        <title>The structures of two archaeal type IV pili illuminate evolutionary relationships.</title>
        <authorList>
            <person name="Wang F."/>
            <person name="Baquero D.P."/>
            <person name="Su Z."/>
            <person name="Beltran L.C."/>
            <person name="Prangishvili D."/>
            <person name="Krupovic M."/>
            <person name="Egelman E.H."/>
        </authorList>
    </citation>
    <scope>NUCLEOTIDE SEQUENCE [LARGE SCALE GENOMIC DNA]</scope>
    <source>
        <strain evidence="1 2">2GA</strain>
    </source>
</reference>
<dbReference type="AlphaFoldDB" id="A0A7L4PC80"/>
<sequence>MKIYIRRRDETLIPELVETKPSALKKVRLEDVIIMLDDVDGYKYVDYL</sequence>
<dbReference type="RefSeq" id="WP_164905950.1">
    <property type="nucleotide sequence ID" value="NZ_JAAVJF010000005.1"/>
</dbReference>
<gene>
    <name evidence="1" type="ORF">HC235_10500</name>
</gene>
<comment type="caution">
    <text evidence="1">The sequence shown here is derived from an EMBL/GenBank/DDBJ whole genome shotgun (WGS) entry which is preliminary data.</text>
</comment>
<dbReference type="EMBL" id="JAAVJF010000005">
    <property type="protein sequence ID" value="NYR16352.1"/>
    <property type="molecule type" value="Genomic_DNA"/>
</dbReference>
<dbReference type="Proteomes" id="UP000554766">
    <property type="component" value="Unassembled WGS sequence"/>
</dbReference>
<protein>
    <submittedName>
        <fullName evidence="1">Uncharacterized protein</fullName>
    </submittedName>
</protein>
<organism evidence="1 2">
    <name type="scientific">Pyrobaculum arsenaticum</name>
    <dbReference type="NCBI Taxonomy" id="121277"/>
    <lineage>
        <taxon>Archaea</taxon>
        <taxon>Thermoproteota</taxon>
        <taxon>Thermoprotei</taxon>
        <taxon>Thermoproteales</taxon>
        <taxon>Thermoproteaceae</taxon>
        <taxon>Pyrobaculum</taxon>
    </lineage>
</organism>